<keyword evidence="3" id="KW-1185">Reference proteome</keyword>
<evidence type="ECO:0000313" key="2">
    <source>
        <dbReference type="EMBL" id="MDH5832810.1"/>
    </source>
</evidence>
<gene>
    <name evidence="2" type="ORF">QFW81_02530</name>
</gene>
<feature type="transmembrane region" description="Helical" evidence="1">
    <location>
        <begin position="65"/>
        <end position="89"/>
    </location>
</feature>
<organism evidence="2 3">
    <name type="scientific">Luteimonas kalidii</name>
    <dbReference type="NCBI Taxonomy" id="3042025"/>
    <lineage>
        <taxon>Bacteria</taxon>
        <taxon>Pseudomonadati</taxon>
        <taxon>Pseudomonadota</taxon>
        <taxon>Gammaproteobacteria</taxon>
        <taxon>Lysobacterales</taxon>
        <taxon>Lysobacteraceae</taxon>
        <taxon>Luteimonas</taxon>
    </lineage>
</organism>
<proteinExistence type="predicted"/>
<comment type="caution">
    <text evidence="2">The sequence shown here is derived from an EMBL/GenBank/DDBJ whole genome shotgun (WGS) entry which is preliminary data.</text>
</comment>
<accession>A0ABT6JQ57</accession>
<keyword evidence="1" id="KW-0472">Membrane</keyword>
<keyword evidence="1" id="KW-1133">Transmembrane helix</keyword>
<protein>
    <submittedName>
        <fullName evidence="2">Uncharacterized protein</fullName>
    </submittedName>
</protein>
<feature type="transmembrane region" description="Helical" evidence="1">
    <location>
        <begin position="25"/>
        <end position="45"/>
    </location>
</feature>
<evidence type="ECO:0000256" key="1">
    <source>
        <dbReference type="SAM" id="Phobius"/>
    </source>
</evidence>
<keyword evidence="1" id="KW-0812">Transmembrane</keyword>
<dbReference type="Proteomes" id="UP001156873">
    <property type="component" value="Unassembled WGS sequence"/>
</dbReference>
<dbReference type="EMBL" id="JARXRO010000009">
    <property type="protein sequence ID" value="MDH5832810.1"/>
    <property type="molecule type" value="Genomic_DNA"/>
</dbReference>
<reference evidence="2 3" key="1">
    <citation type="submission" date="2023-04" db="EMBL/GenBank/DDBJ databases">
        <title>Luteimonas sp. M1R5S59.</title>
        <authorList>
            <person name="Sun J.-Q."/>
        </authorList>
    </citation>
    <scope>NUCLEOTIDE SEQUENCE [LARGE SCALE GENOMIC DNA]</scope>
    <source>
        <strain evidence="2 3">M1R5S59</strain>
    </source>
</reference>
<sequence length="125" mass="13031">MLLALGVSRALQIAAIAVFGSDNPAAMAGFLCVMWSPTVLALVYIRRHPIVRAQVLWRLGRPAWLPLGVVVQAGIGFAVVAILVVAGLATSGWFDFSANAVAISGGPWLLGQGMQGWPRGPVSPA</sequence>
<evidence type="ECO:0000313" key="3">
    <source>
        <dbReference type="Proteomes" id="UP001156873"/>
    </source>
</evidence>
<dbReference type="RefSeq" id="WP_280576986.1">
    <property type="nucleotide sequence ID" value="NZ_JARXRO010000009.1"/>
</dbReference>
<name>A0ABT6JQ57_9GAMM</name>